<evidence type="ECO:0000313" key="7">
    <source>
        <dbReference type="EMBL" id="CAB4721099.1"/>
    </source>
</evidence>
<evidence type="ECO:0000256" key="1">
    <source>
        <dbReference type="ARBA" id="ARBA00004533"/>
    </source>
</evidence>
<evidence type="ECO:0000256" key="4">
    <source>
        <dbReference type="ARBA" id="ARBA00022679"/>
    </source>
</evidence>
<dbReference type="AlphaFoldDB" id="A0A6J6RDD7"/>
<evidence type="ECO:0000256" key="5">
    <source>
        <dbReference type="ARBA" id="ARBA00023136"/>
    </source>
</evidence>
<dbReference type="GO" id="GO:1901137">
    <property type="term" value="P:carbohydrate derivative biosynthetic process"/>
    <property type="evidence" value="ECO:0007669"/>
    <property type="project" value="UniProtKB-ARBA"/>
</dbReference>
<keyword evidence="4" id="KW-0808">Transferase</keyword>
<evidence type="ECO:0000256" key="3">
    <source>
        <dbReference type="ARBA" id="ARBA00022519"/>
    </source>
</evidence>
<proteinExistence type="predicted"/>
<dbReference type="PANTHER" id="PTHR30606:SF10">
    <property type="entry name" value="PHOSPHATIDYLINOSITOL MANNOSIDE ACYLTRANSFERASE"/>
    <property type="match status" value="1"/>
</dbReference>
<evidence type="ECO:0000256" key="2">
    <source>
        <dbReference type="ARBA" id="ARBA00022475"/>
    </source>
</evidence>
<comment type="subcellular location">
    <subcellularLocation>
        <location evidence="1">Cell inner membrane</location>
    </subcellularLocation>
</comment>
<sequence length="297" mass="33111">MSGIKDAISAQLYLIGWKIVQRLPEKVAYKLFEKLGKIFHNRNGKAVKRLRSNLQVVMPSANSNELEEIVIKGISSYFRYWCDTFRFPGWSTQRIIDSVNTTNENLLKDPVAAGTGVIVALPHSGNWDHAGAYFCAQGIPLVSVAERVKPEKLFQKFLTYRRAIGMEILPLDSNTLPTLSNRLNAGKLIALVADRDFSKNGVEVDFFGKKAKMPIGPALLSLRTCAPLITAQVSYNPKGIQIDFLGPLTPRIQGSLEDQAKDLVQQCADNFALGISKKPEDWHMLQRIWIDPEVSNG</sequence>
<evidence type="ECO:0000256" key="6">
    <source>
        <dbReference type="ARBA" id="ARBA00023315"/>
    </source>
</evidence>
<protein>
    <submittedName>
        <fullName evidence="7">Unannotated protein</fullName>
    </submittedName>
</protein>
<keyword evidence="3" id="KW-0997">Cell inner membrane</keyword>
<dbReference type="GO" id="GO:0008610">
    <property type="term" value="P:lipid biosynthetic process"/>
    <property type="evidence" value="ECO:0007669"/>
    <property type="project" value="UniProtKB-ARBA"/>
</dbReference>
<dbReference type="InterPro" id="IPR004960">
    <property type="entry name" value="LipA_acyltrans"/>
</dbReference>
<keyword evidence="6" id="KW-0012">Acyltransferase</keyword>
<keyword evidence="5" id="KW-0472">Membrane</keyword>
<gene>
    <name evidence="7" type="ORF">UFOPK2659_00650</name>
</gene>
<name>A0A6J6RDD7_9ZZZZ</name>
<dbReference type="GO" id="GO:0005886">
    <property type="term" value="C:plasma membrane"/>
    <property type="evidence" value="ECO:0007669"/>
    <property type="project" value="UniProtKB-SubCell"/>
</dbReference>
<dbReference type="EMBL" id="CAEZYJ010000078">
    <property type="protein sequence ID" value="CAB4721099.1"/>
    <property type="molecule type" value="Genomic_DNA"/>
</dbReference>
<dbReference type="PANTHER" id="PTHR30606">
    <property type="entry name" value="LIPID A BIOSYNTHESIS LAUROYL ACYLTRANSFERASE"/>
    <property type="match status" value="1"/>
</dbReference>
<keyword evidence="2" id="KW-1003">Cell membrane</keyword>
<dbReference type="GO" id="GO:0016746">
    <property type="term" value="F:acyltransferase activity"/>
    <property type="evidence" value="ECO:0007669"/>
    <property type="project" value="UniProtKB-KW"/>
</dbReference>
<organism evidence="7">
    <name type="scientific">freshwater metagenome</name>
    <dbReference type="NCBI Taxonomy" id="449393"/>
    <lineage>
        <taxon>unclassified sequences</taxon>
        <taxon>metagenomes</taxon>
        <taxon>ecological metagenomes</taxon>
    </lineage>
</organism>
<accession>A0A6J6RDD7</accession>
<dbReference type="CDD" id="cd07984">
    <property type="entry name" value="LPLAT_LABLAT-like"/>
    <property type="match status" value="1"/>
</dbReference>
<dbReference type="NCBIfam" id="NF005919">
    <property type="entry name" value="PRK07920.1"/>
    <property type="match status" value="1"/>
</dbReference>
<reference evidence="7" key="1">
    <citation type="submission" date="2020-05" db="EMBL/GenBank/DDBJ databases">
        <authorList>
            <person name="Chiriac C."/>
            <person name="Salcher M."/>
            <person name="Ghai R."/>
            <person name="Kavagutti S V."/>
        </authorList>
    </citation>
    <scope>NUCLEOTIDE SEQUENCE</scope>
</reference>
<dbReference type="Pfam" id="PF03279">
    <property type="entry name" value="Lip_A_acyltrans"/>
    <property type="match status" value="1"/>
</dbReference>